<reference evidence="1" key="2">
    <citation type="submission" date="2022-01" db="EMBL/GenBank/DDBJ databases">
        <authorList>
            <person name="Yamashiro T."/>
            <person name="Shiraishi A."/>
            <person name="Satake H."/>
            <person name="Nakayama K."/>
        </authorList>
    </citation>
    <scope>NUCLEOTIDE SEQUENCE</scope>
</reference>
<sequence>MKIGRELWRIFNEVQELEFYLIEFGLANAKSDPLGQRDKAYDVLTEYLPATEIQGWNHEFGPPQHEQENDFAGIVPKCNGATYMLHIWTVSSKVPRCQRNRKGHFKDKVSENKEPQIMMELCGERLTLVIRKYHRQNPNVVTGLMRKKLYDIRVCRDFPEVVDSKILIDNKCEIKYHPSPSGQGDVGGRMLEQKDKTQAKTEYVPLMSLLFICGLKNKILEAQKPKFQ</sequence>
<gene>
    <name evidence="1" type="ORF">Tco_0769445</name>
</gene>
<keyword evidence="2" id="KW-1185">Reference proteome</keyword>
<protein>
    <submittedName>
        <fullName evidence="1">Uncharacterized protein</fullName>
    </submittedName>
</protein>
<evidence type="ECO:0000313" key="1">
    <source>
        <dbReference type="EMBL" id="GJS86809.1"/>
    </source>
</evidence>
<accession>A0ABQ4Z9E3</accession>
<dbReference type="EMBL" id="BQNB010011148">
    <property type="protein sequence ID" value="GJS86809.1"/>
    <property type="molecule type" value="Genomic_DNA"/>
</dbReference>
<proteinExistence type="predicted"/>
<reference evidence="1" key="1">
    <citation type="journal article" date="2022" name="Int. J. Mol. Sci.">
        <title>Draft Genome of Tanacetum Coccineum: Genomic Comparison of Closely Related Tanacetum-Family Plants.</title>
        <authorList>
            <person name="Yamashiro T."/>
            <person name="Shiraishi A."/>
            <person name="Nakayama K."/>
            <person name="Satake H."/>
        </authorList>
    </citation>
    <scope>NUCLEOTIDE SEQUENCE</scope>
</reference>
<evidence type="ECO:0000313" key="2">
    <source>
        <dbReference type="Proteomes" id="UP001151760"/>
    </source>
</evidence>
<name>A0ABQ4Z9E3_9ASTR</name>
<comment type="caution">
    <text evidence="1">The sequence shown here is derived from an EMBL/GenBank/DDBJ whole genome shotgun (WGS) entry which is preliminary data.</text>
</comment>
<dbReference type="Proteomes" id="UP001151760">
    <property type="component" value="Unassembled WGS sequence"/>
</dbReference>
<organism evidence="1 2">
    <name type="scientific">Tanacetum coccineum</name>
    <dbReference type="NCBI Taxonomy" id="301880"/>
    <lineage>
        <taxon>Eukaryota</taxon>
        <taxon>Viridiplantae</taxon>
        <taxon>Streptophyta</taxon>
        <taxon>Embryophyta</taxon>
        <taxon>Tracheophyta</taxon>
        <taxon>Spermatophyta</taxon>
        <taxon>Magnoliopsida</taxon>
        <taxon>eudicotyledons</taxon>
        <taxon>Gunneridae</taxon>
        <taxon>Pentapetalae</taxon>
        <taxon>asterids</taxon>
        <taxon>campanulids</taxon>
        <taxon>Asterales</taxon>
        <taxon>Asteraceae</taxon>
        <taxon>Asteroideae</taxon>
        <taxon>Anthemideae</taxon>
        <taxon>Anthemidinae</taxon>
        <taxon>Tanacetum</taxon>
    </lineage>
</organism>